<sequence length="216" mass="23237">MSEPVAPRAPRRGRPGHDQETVLRRAIDLFNEQGYDGTSMGDLARELGFTKSAIYHHVPSKSHLLEQALDEALDALTAVIEEAASATSEQSAYARLRLAVRQSVEVLVAHLPAVTLLLRVRGNSDIELNALRRRRAIDDRLAALVAEAVAEGSLRGDLPPDLVSRLLFGMVNSLVEWYRPGGAVDAAMLSKAITTMAFDGLALHETGPGDTGTPPA</sequence>
<dbReference type="PROSITE" id="PS50977">
    <property type="entry name" value="HTH_TETR_2"/>
    <property type="match status" value="1"/>
</dbReference>
<dbReference type="Proteomes" id="UP000754710">
    <property type="component" value="Unassembled WGS sequence"/>
</dbReference>
<keyword evidence="1" id="KW-0805">Transcription regulation</keyword>
<keyword evidence="2 4" id="KW-0238">DNA-binding</keyword>
<dbReference type="EMBL" id="JAIEZQ010000002">
    <property type="protein sequence ID" value="MBY9074915.1"/>
    <property type="molecule type" value="Genomic_DNA"/>
</dbReference>
<evidence type="ECO:0000313" key="6">
    <source>
        <dbReference type="EMBL" id="MBY9074915.1"/>
    </source>
</evidence>
<evidence type="ECO:0000256" key="3">
    <source>
        <dbReference type="ARBA" id="ARBA00023163"/>
    </source>
</evidence>
<protein>
    <submittedName>
        <fullName evidence="6">TetR/AcrR family transcriptional regulator</fullName>
    </submittedName>
</protein>
<dbReference type="Gene3D" id="1.10.357.10">
    <property type="entry name" value="Tetracycline Repressor, domain 2"/>
    <property type="match status" value="1"/>
</dbReference>
<evidence type="ECO:0000313" key="7">
    <source>
        <dbReference type="Proteomes" id="UP000754710"/>
    </source>
</evidence>
<dbReference type="PANTHER" id="PTHR30055:SF234">
    <property type="entry name" value="HTH-TYPE TRANSCRIPTIONAL REGULATOR BETI"/>
    <property type="match status" value="1"/>
</dbReference>
<dbReference type="PANTHER" id="PTHR30055">
    <property type="entry name" value="HTH-TYPE TRANSCRIPTIONAL REGULATOR RUTR"/>
    <property type="match status" value="1"/>
</dbReference>
<evidence type="ECO:0000256" key="2">
    <source>
        <dbReference type="ARBA" id="ARBA00023125"/>
    </source>
</evidence>
<feature type="domain" description="HTH tetR-type" evidence="5">
    <location>
        <begin position="16"/>
        <end position="76"/>
    </location>
</feature>
<dbReference type="PRINTS" id="PR00455">
    <property type="entry name" value="HTHTETR"/>
</dbReference>
<evidence type="ECO:0000256" key="4">
    <source>
        <dbReference type="PROSITE-ProRule" id="PRU00335"/>
    </source>
</evidence>
<dbReference type="SUPFAM" id="SSF48498">
    <property type="entry name" value="Tetracyclin repressor-like, C-terminal domain"/>
    <property type="match status" value="1"/>
</dbReference>
<dbReference type="InterPro" id="IPR041490">
    <property type="entry name" value="KstR2_TetR_C"/>
</dbReference>
<dbReference type="InterPro" id="IPR050109">
    <property type="entry name" value="HTH-type_TetR-like_transc_reg"/>
</dbReference>
<keyword evidence="7" id="KW-1185">Reference proteome</keyword>
<dbReference type="Gene3D" id="1.10.10.60">
    <property type="entry name" value="Homeodomain-like"/>
    <property type="match status" value="1"/>
</dbReference>
<keyword evidence="3" id="KW-0804">Transcription</keyword>
<organism evidence="6 7">
    <name type="scientific">Nocardioides jiangsuensis</name>
    <dbReference type="NCBI Taxonomy" id="2866161"/>
    <lineage>
        <taxon>Bacteria</taxon>
        <taxon>Bacillati</taxon>
        <taxon>Actinomycetota</taxon>
        <taxon>Actinomycetes</taxon>
        <taxon>Propionibacteriales</taxon>
        <taxon>Nocardioidaceae</taxon>
        <taxon>Nocardioides</taxon>
    </lineage>
</organism>
<dbReference type="Pfam" id="PF00440">
    <property type="entry name" value="TetR_N"/>
    <property type="match status" value="1"/>
</dbReference>
<dbReference type="InterPro" id="IPR001647">
    <property type="entry name" value="HTH_TetR"/>
</dbReference>
<comment type="caution">
    <text evidence="6">The sequence shown here is derived from an EMBL/GenBank/DDBJ whole genome shotgun (WGS) entry which is preliminary data.</text>
</comment>
<gene>
    <name evidence="6" type="ORF">K1X13_08810</name>
</gene>
<dbReference type="Pfam" id="PF17932">
    <property type="entry name" value="TetR_C_24"/>
    <property type="match status" value="1"/>
</dbReference>
<proteinExistence type="predicted"/>
<name>A0ABS7RIP4_9ACTN</name>
<dbReference type="InterPro" id="IPR009057">
    <property type="entry name" value="Homeodomain-like_sf"/>
</dbReference>
<dbReference type="SUPFAM" id="SSF46689">
    <property type="entry name" value="Homeodomain-like"/>
    <property type="match status" value="1"/>
</dbReference>
<feature type="DNA-binding region" description="H-T-H motif" evidence="4">
    <location>
        <begin position="39"/>
        <end position="58"/>
    </location>
</feature>
<dbReference type="RefSeq" id="WP_221024730.1">
    <property type="nucleotide sequence ID" value="NZ_JAIEZQ010000002.1"/>
</dbReference>
<dbReference type="InterPro" id="IPR036271">
    <property type="entry name" value="Tet_transcr_reg_TetR-rel_C_sf"/>
</dbReference>
<accession>A0ABS7RIP4</accession>
<evidence type="ECO:0000259" key="5">
    <source>
        <dbReference type="PROSITE" id="PS50977"/>
    </source>
</evidence>
<reference evidence="6 7" key="1">
    <citation type="submission" date="2021-08" db="EMBL/GenBank/DDBJ databases">
        <title>Nocardioides bacterium WL0053 sp. nov., isolated from the sediment.</title>
        <authorList>
            <person name="Wang L."/>
            <person name="Zhang D."/>
            <person name="Zhang A."/>
        </authorList>
    </citation>
    <scope>NUCLEOTIDE SEQUENCE [LARGE SCALE GENOMIC DNA]</scope>
    <source>
        <strain evidence="6 7">WL0053</strain>
    </source>
</reference>
<evidence type="ECO:0000256" key="1">
    <source>
        <dbReference type="ARBA" id="ARBA00023015"/>
    </source>
</evidence>